<keyword evidence="1" id="KW-0472">Membrane</keyword>
<comment type="caution">
    <text evidence="2">The sequence shown here is derived from an EMBL/GenBank/DDBJ whole genome shotgun (WGS) entry which is preliminary data.</text>
</comment>
<sequence length="335" mass="37759">MAIIFLERSCYTYTTKSALVPKRPSVMAIVICMFGVHYGQTFCAHLVACMSLPVPQTSPLVQHTSGLMHADVVVHLSSWNRIVEWFDSSNGSSTINYRKLKSPCIQFTRVGVLMLANNGAYCIDKFGKKKISVTAETRAGLSLVQHGYWHHAQSLSYQANVKASQKTYKNTMPKAEMYLWEEQWLYCASQLCQWDALANFGKSIKKLDSLWIVPGWMYMKEHVIPKAQVKETPKLRLIQAHFDLHEENTNSAGGGGGYKEYAYYILVYLLLVLFKIAYHTCVALWQCFKAHLLVLMDSICPSKSNRSAARNIPSVGVVTGHFQIGHAKNVEILPI</sequence>
<organism evidence="2 3">
    <name type="scientific">Canavalia gladiata</name>
    <name type="common">Sword bean</name>
    <name type="synonym">Dolichos gladiatus</name>
    <dbReference type="NCBI Taxonomy" id="3824"/>
    <lineage>
        <taxon>Eukaryota</taxon>
        <taxon>Viridiplantae</taxon>
        <taxon>Streptophyta</taxon>
        <taxon>Embryophyta</taxon>
        <taxon>Tracheophyta</taxon>
        <taxon>Spermatophyta</taxon>
        <taxon>Magnoliopsida</taxon>
        <taxon>eudicotyledons</taxon>
        <taxon>Gunneridae</taxon>
        <taxon>Pentapetalae</taxon>
        <taxon>rosids</taxon>
        <taxon>fabids</taxon>
        <taxon>Fabales</taxon>
        <taxon>Fabaceae</taxon>
        <taxon>Papilionoideae</taxon>
        <taxon>50 kb inversion clade</taxon>
        <taxon>NPAAA clade</taxon>
        <taxon>indigoferoid/millettioid clade</taxon>
        <taxon>Phaseoleae</taxon>
        <taxon>Canavalia</taxon>
    </lineage>
</organism>
<keyword evidence="3" id="KW-1185">Reference proteome</keyword>
<reference evidence="2 3" key="1">
    <citation type="submission" date="2024-01" db="EMBL/GenBank/DDBJ databases">
        <title>The genomes of 5 underutilized Papilionoideae crops provide insights into root nodulation and disease resistanc.</title>
        <authorList>
            <person name="Jiang F."/>
        </authorList>
    </citation>
    <scope>NUCLEOTIDE SEQUENCE [LARGE SCALE GENOMIC DNA]</scope>
    <source>
        <strain evidence="2">LVBAO_FW01</strain>
        <tissue evidence="2">Leaves</tissue>
    </source>
</reference>
<keyword evidence="1" id="KW-0812">Transmembrane</keyword>
<protein>
    <submittedName>
        <fullName evidence="2">Uncharacterized protein</fullName>
    </submittedName>
</protein>
<accession>A0AAN9MTU7</accession>
<proteinExistence type="predicted"/>
<name>A0AAN9MTU7_CANGL</name>
<dbReference type="EMBL" id="JAYMYQ010000001">
    <property type="protein sequence ID" value="KAK7360910.1"/>
    <property type="molecule type" value="Genomic_DNA"/>
</dbReference>
<evidence type="ECO:0000256" key="1">
    <source>
        <dbReference type="SAM" id="Phobius"/>
    </source>
</evidence>
<feature type="transmembrane region" description="Helical" evidence="1">
    <location>
        <begin position="261"/>
        <end position="285"/>
    </location>
</feature>
<evidence type="ECO:0000313" key="3">
    <source>
        <dbReference type="Proteomes" id="UP001367508"/>
    </source>
</evidence>
<dbReference type="AlphaFoldDB" id="A0AAN9MTU7"/>
<evidence type="ECO:0000313" key="2">
    <source>
        <dbReference type="EMBL" id="KAK7360910.1"/>
    </source>
</evidence>
<keyword evidence="1" id="KW-1133">Transmembrane helix</keyword>
<dbReference type="Proteomes" id="UP001367508">
    <property type="component" value="Unassembled WGS sequence"/>
</dbReference>
<gene>
    <name evidence="2" type="ORF">VNO77_02928</name>
</gene>